<evidence type="ECO:0000256" key="4">
    <source>
        <dbReference type="ARBA" id="ARBA00023295"/>
    </source>
</evidence>
<sequence length="456" mass="51191" precursor="true">MKKNLFSTKLLLIISFALLVFSCKDDDEVTGTQRYKEPPVLLSSIPATGGTVSFADNSIRLIFDREVTVVDLGMVSVNNAIISGSSISGDTLIFTLDGIDEKTQYTLTIAKGAIKGVPGLLNQEDITVSFNTGEAPALTKTLVTPNASAQAKNVFNFLLENYRNKIISGSMARVNWNTDEADRVYRWTGKYPAINTFDFVHLYASPASWIDYSNTTVAENWWNNKGLVSIMWHWNVPIEGTSNFGFYYTGKNNGEGETSFDITKAVQDGTDENKIIKADLDKVATHLLALQAKGIPVIWRPLHEAAGGWFWWGAKDANSYKALWILMFDTFKAKGINNLIWVWTTETNDNSWYPGDAYVDIIGRDIYNKKDAAAIYKEYLSIRKTYPGKMVTLSECGNVANISQQWSANAKWSWYMPWYDYNATDESEHSHATKAFWTDAFASDKVITRDQMPSLK</sequence>
<dbReference type="PROSITE" id="PS51257">
    <property type="entry name" value="PROKAR_LIPOPROTEIN"/>
    <property type="match status" value="1"/>
</dbReference>
<dbReference type="Pfam" id="PF02156">
    <property type="entry name" value="Glyco_hydro_26"/>
    <property type="match status" value="1"/>
</dbReference>
<proteinExistence type="inferred from homology"/>
<evidence type="ECO:0000256" key="3">
    <source>
        <dbReference type="ARBA" id="ARBA00022801"/>
    </source>
</evidence>
<dbReference type="EMBL" id="KY419226">
    <property type="protein sequence ID" value="ARK08557.1"/>
    <property type="molecule type" value="Genomic_DNA"/>
</dbReference>
<keyword evidence="2" id="KW-0732">Signal</keyword>
<dbReference type="InterPro" id="IPR017853">
    <property type="entry name" value="GH"/>
</dbReference>
<evidence type="ECO:0000259" key="5">
    <source>
        <dbReference type="PROSITE" id="PS51764"/>
    </source>
</evidence>
<evidence type="ECO:0000256" key="1">
    <source>
        <dbReference type="ARBA" id="ARBA00007754"/>
    </source>
</evidence>
<feature type="domain" description="GH26" evidence="5">
    <location>
        <begin position="149"/>
        <end position="450"/>
    </location>
</feature>
<dbReference type="GO" id="GO:0006080">
    <property type="term" value="P:substituted mannan metabolic process"/>
    <property type="evidence" value="ECO:0007669"/>
    <property type="project" value="InterPro"/>
</dbReference>
<dbReference type="GO" id="GO:0016985">
    <property type="term" value="F:mannan endo-1,4-beta-mannosidase activity"/>
    <property type="evidence" value="ECO:0007669"/>
    <property type="project" value="InterPro"/>
</dbReference>
<dbReference type="AlphaFoldDB" id="A0A1W6DZL1"/>
<protein>
    <submittedName>
        <fullName evidence="6">Endo-beta-1,4-mannanase</fullName>
    </submittedName>
</protein>
<organism evidence="6">
    <name type="scientific">insect gut metagenome</name>
    <dbReference type="NCBI Taxonomy" id="1202446"/>
    <lineage>
        <taxon>unclassified sequences</taxon>
        <taxon>metagenomes</taxon>
        <taxon>organismal metagenomes</taxon>
    </lineage>
</organism>
<name>A0A1W6DZL1_9ZZZZ</name>
<gene>
    <name evidence="6" type="primary">ManEM17</name>
</gene>
<keyword evidence="3" id="KW-0378">Hydrolase</keyword>
<comment type="similarity">
    <text evidence="1">Belongs to the glycosyl hydrolase 26 family.</text>
</comment>
<dbReference type="PANTHER" id="PTHR40079:SF4">
    <property type="entry name" value="GH26 DOMAIN-CONTAINING PROTEIN-RELATED"/>
    <property type="match status" value="1"/>
</dbReference>
<dbReference type="BRENDA" id="3.2.1.78">
    <property type="organism ID" value="16766"/>
</dbReference>
<dbReference type="Gene3D" id="3.20.20.80">
    <property type="entry name" value="Glycosidases"/>
    <property type="match status" value="1"/>
</dbReference>
<dbReference type="InterPro" id="IPR032812">
    <property type="entry name" value="SbsA_Ig"/>
</dbReference>
<dbReference type="PANTHER" id="PTHR40079">
    <property type="entry name" value="MANNAN ENDO-1,4-BETA-MANNOSIDASE E-RELATED"/>
    <property type="match status" value="1"/>
</dbReference>
<dbReference type="PROSITE" id="PS51764">
    <property type="entry name" value="GH26"/>
    <property type="match status" value="1"/>
</dbReference>
<accession>A0A1W6DZL1</accession>
<dbReference type="InterPro" id="IPR000805">
    <property type="entry name" value="Glyco_hydro_26"/>
</dbReference>
<dbReference type="Pfam" id="PF13205">
    <property type="entry name" value="Big_5"/>
    <property type="match status" value="1"/>
</dbReference>
<reference evidence="6" key="1">
    <citation type="submission" date="2016-12" db="EMBL/GenBank/DDBJ databases">
        <authorList>
            <person name="Song W.-J."/>
            <person name="Kurnit D.M."/>
        </authorList>
    </citation>
    <scope>NUCLEOTIDE SEQUENCE</scope>
</reference>
<dbReference type="SUPFAM" id="SSF51445">
    <property type="entry name" value="(Trans)glycosidases"/>
    <property type="match status" value="1"/>
</dbReference>
<dbReference type="InterPro" id="IPR022790">
    <property type="entry name" value="GH26_dom"/>
</dbReference>
<dbReference type="PRINTS" id="PR00739">
    <property type="entry name" value="GLHYDRLASE26"/>
</dbReference>
<evidence type="ECO:0000256" key="2">
    <source>
        <dbReference type="ARBA" id="ARBA00022729"/>
    </source>
</evidence>
<evidence type="ECO:0000313" key="6">
    <source>
        <dbReference type="EMBL" id="ARK08557.1"/>
    </source>
</evidence>
<keyword evidence="4" id="KW-0326">Glycosidase</keyword>